<evidence type="ECO:0000256" key="6">
    <source>
        <dbReference type="ARBA" id="ARBA00022741"/>
    </source>
</evidence>
<evidence type="ECO:0000256" key="2">
    <source>
        <dbReference type="ARBA" id="ARBA00005417"/>
    </source>
</evidence>
<dbReference type="SMART" id="SM00382">
    <property type="entry name" value="AAA"/>
    <property type="match status" value="1"/>
</dbReference>
<evidence type="ECO:0000256" key="4">
    <source>
        <dbReference type="ARBA" id="ARBA00022475"/>
    </source>
</evidence>
<dbReference type="PROSITE" id="PS00211">
    <property type="entry name" value="ABC_TRANSPORTER_1"/>
    <property type="match status" value="1"/>
</dbReference>
<evidence type="ECO:0000313" key="11">
    <source>
        <dbReference type="EMBL" id="MFA9479135.1"/>
    </source>
</evidence>
<dbReference type="PANTHER" id="PTHR43297:SF14">
    <property type="entry name" value="ATPASE AAA-TYPE CORE DOMAIN-CONTAINING PROTEIN"/>
    <property type="match status" value="1"/>
</dbReference>
<dbReference type="EMBL" id="JBGUBD010000007">
    <property type="protein sequence ID" value="MFA9479135.1"/>
    <property type="molecule type" value="Genomic_DNA"/>
</dbReference>
<comment type="subcellular location">
    <subcellularLocation>
        <location evidence="1">Cell inner membrane</location>
        <topology evidence="1">Peripheral membrane protein</topology>
    </subcellularLocation>
</comment>
<dbReference type="PANTHER" id="PTHR43297">
    <property type="entry name" value="OLIGOPEPTIDE TRANSPORT ATP-BINDING PROTEIN APPD"/>
    <property type="match status" value="1"/>
</dbReference>
<evidence type="ECO:0000313" key="12">
    <source>
        <dbReference type="Proteomes" id="UP001575105"/>
    </source>
</evidence>
<evidence type="ECO:0000256" key="3">
    <source>
        <dbReference type="ARBA" id="ARBA00022448"/>
    </source>
</evidence>
<dbReference type="InterPro" id="IPR003593">
    <property type="entry name" value="AAA+_ATPase"/>
</dbReference>
<keyword evidence="6" id="KW-0547">Nucleotide-binding</keyword>
<keyword evidence="12" id="KW-1185">Reference proteome</keyword>
<feature type="domain" description="ABC transporter" evidence="10">
    <location>
        <begin position="21"/>
        <end position="280"/>
    </location>
</feature>
<dbReference type="NCBIfam" id="TIGR01727">
    <property type="entry name" value="oligo_HPY"/>
    <property type="match status" value="1"/>
</dbReference>
<evidence type="ECO:0000259" key="10">
    <source>
        <dbReference type="PROSITE" id="PS50893"/>
    </source>
</evidence>
<keyword evidence="7 11" id="KW-0067">ATP-binding</keyword>
<accession>A0ABV4U6A7</accession>
<evidence type="ECO:0000256" key="5">
    <source>
        <dbReference type="ARBA" id="ARBA00022519"/>
    </source>
</evidence>
<proteinExistence type="inferred from homology"/>
<keyword evidence="3" id="KW-0813">Transport</keyword>
<dbReference type="PROSITE" id="PS50893">
    <property type="entry name" value="ABC_TRANSPORTER_2"/>
    <property type="match status" value="1"/>
</dbReference>
<protein>
    <submittedName>
        <fullName evidence="11">ABC transporter ATP-binding protein</fullName>
    </submittedName>
</protein>
<dbReference type="Gene3D" id="3.40.50.300">
    <property type="entry name" value="P-loop containing nucleotide triphosphate hydrolases"/>
    <property type="match status" value="1"/>
</dbReference>
<dbReference type="SUPFAM" id="SSF52540">
    <property type="entry name" value="P-loop containing nucleoside triphosphate hydrolases"/>
    <property type="match status" value="1"/>
</dbReference>
<evidence type="ECO:0000256" key="1">
    <source>
        <dbReference type="ARBA" id="ARBA00004417"/>
    </source>
</evidence>
<dbReference type="InterPro" id="IPR050388">
    <property type="entry name" value="ABC_Ni/Peptide_Import"/>
</dbReference>
<keyword evidence="5" id="KW-0997">Cell inner membrane</keyword>
<evidence type="ECO:0000256" key="7">
    <source>
        <dbReference type="ARBA" id="ARBA00022840"/>
    </source>
</evidence>
<dbReference type="Pfam" id="PF08352">
    <property type="entry name" value="oligo_HPY"/>
    <property type="match status" value="1"/>
</dbReference>
<keyword evidence="8" id="KW-1278">Translocase</keyword>
<gene>
    <name evidence="11" type="ORF">ACERK3_12655</name>
</gene>
<reference evidence="11 12" key="1">
    <citation type="submission" date="2024-08" db="EMBL/GenBank/DDBJ databases">
        <title>Whole-genome sequencing of halo(alkali)philic microorganisms from hypersaline lakes.</title>
        <authorList>
            <person name="Sorokin D.Y."/>
            <person name="Merkel A.Y."/>
            <person name="Messina E."/>
            <person name="Yakimov M."/>
        </authorList>
    </citation>
    <scope>NUCLEOTIDE SEQUENCE [LARGE SCALE GENOMIC DNA]</scope>
    <source>
        <strain evidence="11 12">AB-hyl4</strain>
    </source>
</reference>
<sequence length="363" mass="39690">MSQTASPIPSAATPELSQRLLEVDNLGVSIHSDEGVFRPLNGVSFTIDRGQAIGIVGESGCGKTMTANALLRILPRSAEITSGKATLRRHHAPEAGLDLLQLPADGREMRAIRGRDIALIFQEPMSAFSPVHTISNQIGEAIRLHENLGRRATRDRVVELLDLVGIPQPERRADDYPFQFSGGMLQRAMIALALSANPSLLIADEPTTALDVTVQAQVLQLIKRLQREMNISLMLITHDLGVVAHMVDYVYVMYLGQVVEEGPVDAIFDQPHHPYTKALLKSIPSLTEQQQVLTPIRGTVPDSRHPPKGCPFHDRCEEVVGEVCSQQMPAHYDVGSKHRARCFKYTPVQVSAAAGRANGDADE</sequence>
<dbReference type="RefSeq" id="WP_425346062.1">
    <property type="nucleotide sequence ID" value="NZ_JBGUBD010000007.1"/>
</dbReference>
<dbReference type="InterPro" id="IPR027417">
    <property type="entry name" value="P-loop_NTPase"/>
</dbReference>
<name>A0ABV4U6A7_9BACT</name>
<dbReference type="InterPro" id="IPR003439">
    <property type="entry name" value="ABC_transporter-like_ATP-bd"/>
</dbReference>
<keyword evidence="4" id="KW-1003">Cell membrane</keyword>
<dbReference type="Pfam" id="PF00005">
    <property type="entry name" value="ABC_tran"/>
    <property type="match status" value="1"/>
</dbReference>
<comment type="similarity">
    <text evidence="2">Belongs to the ABC transporter superfamily.</text>
</comment>
<evidence type="ECO:0000256" key="9">
    <source>
        <dbReference type="ARBA" id="ARBA00023136"/>
    </source>
</evidence>
<keyword evidence="9" id="KW-0472">Membrane</keyword>
<dbReference type="CDD" id="cd03257">
    <property type="entry name" value="ABC_NikE_OppD_transporters"/>
    <property type="match status" value="1"/>
</dbReference>
<dbReference type="InterPro" id="IPR017871">
    <property type="entry name" value="ABC_transporter-like_CS"/>
</dbReference>
<organism evidence="11 12">
    <name type="scientific">Natronomicrosphaera hydrolytica</name>
    <dbReference type="NCBI Taxonomy" id="3242702"/>
    <lineage>
        <taxon>Bacteria</taxon>
        <taxon>Pseudomonadati</taxon>
        <taxon>Planctomycetota</taxon>
        <taxon>Phycisphaerae</taxon>
        <taxon>Phycisphaerales</taxon>
        <taxon>Phycisphaeraceae</taxon>
        <taxon>Natronomicrosphaera</taxon>
    </lineage>
</organism>
<dbReference type="Proteomes" id="UP001575105">
    <property type="component" value="Unassembled WGS sequence"/>
</dbReference>
<evidence type="ECO:0000256" key="8">
    <source>
        <dbReference type="ARBA" id="ARBA00022967"/>
    </source>
</evidence>
<dbReference type="GO" id="GO:0005524">
    <property type="term" value="F:ATP binding"/>
    <property type="evidence" value="ECO:0007669"/>
    <property type="project" value="UniProtKB-KW"/>
</dbReference>
<comment type="caution">
    <text evidence="11">The sequence shown here is derived from an EMBL/GenBank/DDBJ whole genome shotgun (WGS) entry which is preliminary data.</text>
</comment>
<dbReference type="InterPro" id="IPR013563">
    <property type="entry name" value="Oligopep_ABC_C"/>
</dbReference>